<evidence type="ECO:0000256" key="2">
    <source>
        <dbReference type="ARBA" id="ARBA00022491"/>
    </source>
</evidence>
<keyword evidence="5" id="KW-0804">Transcription</keyword>
<feature type="domain" description="HTH tetR-type" evidence="7">
    <location>
        <begin position="18"/>
        <end position="78"/>
    </location>
</feature>
<feature type="DNA-binding region" description="H-T-H motif" evidence="6">
    <location>
        <begin position="41"/>
        <end position="60"/>
    </location>
</feature>
<dbReference type="InterPro" id="IPR036271">
    <property type="entry name" value="Tet_transcr_reg_TetR-rel_C_sf"/>
</dbReference>
<dbReference type="InterPro" id="IPR003012">
    <property type="entry name" value="Tet_transcr_reg_TetR"/>
</dbReference>
<dbReference type="InterPro" id="IPR050109">
    <property type="entry name" value="HTH-type_TetR-like_transc_reg"/>
</dbReference>
<organism evidence="8 9">
    <name type="scientific">Cystobacter ferrugineus</name>
    <dbReference type="NCBI Taxonomy" id="83449"/>
    <lineage>
        <taxon>Bacteria</taxon>
        <taxon>Pseudomonadati</taxon>
        <taxon>Myxococcota</taxon>
        <taxon>Myxococcia</taxon>
        <taxon>Myxococcales</taxon>
        <taxon>Cystobacterineae</taxon>
        <taxon>Archangiaceae</taxon>
        <taxon>Cystobacter</taxon>
    </lineage>
</organism>
<protein>
    <submittedName>
        <fullName evidence="8">TetR family transcriptional regulator</fullName>
    </submittedName>
</protein>
<dbReference type="PANTHER" id="PTHR30055">
    <property type="entry name" value="HTH-TYPE TRANSCRIPTIONAL REGULATOR RUTR"/>
    <property type="match status" value="1"/>
</dbReference>
<evidence type="ECO:0000313" key="9">
    <source>
        <dbReference type="Proteomes" id="UP000182229"/>
    </source>
</evidence>
<reference evidence="9" key="1">
    <citation type="submission" date="2016-11" db="EMBL/GenBank/DDBJ databases">
        <authorList>
            <person name="Shukria A."/>
            <person name="Stevens D.C."/>
        </authorList>
    </citation>
    <scope>NUCLEOTIDE SEQUENCE [LARGE SCALE GENOMIC DNA]</scope>
    <source>
        <strain evidence="9">Cbfe23</strain>
    </source>
</reference>
<dbReference type="SUPFAM" id="SSF48498">
    <property type="entry name" value="Tetracyclin repressor-like, C-terminal domain"/>
    <property type="match status" value="1"/>
</dbReference>
<evidence type="ECO:0000256" key="3">
    <source>
        <dbReference type="ARBA" id="ARBA00023015"/>
    </source>
</evidence>
<evidence type="ECO:0000256" key="6">
    <source>
        <dbReference type="PROSITE-ProRule" id="PRU00335"/>
    </source>
</evidence>
<name>A0A1L9BIQ8_9BACT</name>
<keyword evidence="4 6" id="KW-0238">DNA-binding</keyword>
<keyword evidence="3" id="KW-0805">Transcription regulation</keyword>
<keyword evidence="9" id="KW-1185">Reference proteome</keyword>
<dbReference type="OrthoDB" id="329481at2"/>
<evidence type="ECO:0000313" key="8">
    <source>
        <dbReference type="EMBL" id="OJH42038.1"/>
    </source>
</evidence>
<gene>
    <name evidence="8" type="ORF">BON30_02100</name>
</gene>
<keyword evidence="2" id="KW-0678">Repressor</keyword>
<dbReference type="Proteomes" id="UP000182229">
    <property type="component" value="Unassembled WGS sequence"/>
</dbReference>
<comment type="function">
    <text evidence="1">TetR is the repressor of the tetracycline resistance element; its N-terminal region forms a helix-turn-helix structure and binds DNA. Binding of tetracycline to TetR reduces the repressor affinity for the tetracycline resistance gene (tetA) promoter operator sites.</text>
</comment>
<evidence type="ECO:0000256" key="1">
    <source>
        <dbReference type="ARBA" id="ARBA00002856"/>
    </source>
</evidence>
<proteinExistence type="predicted"/>
<dbReference type="InterPro" id="IPR001647">
    <property type="entry name" value="HTH_TetR"/>
</dbReference>
<dbReference type="GO" id="GO:0045892">
    <property type="term" value="P:negative regulation of DNA-templated transcription"/>
    <property type="evidence" value="ECO:0007669"/>
    <property type="project" value="InterPro"/>
</dbReference>
<dbReference type="PRINTS" id="PR00400">
    <property type="entry name" value="TETREPRESSOR"/>
</dbReference>
<comment type="caution">
    <text evidence="8">The sequence shown here is derived from an EMBL/GenBank/DDBJ whole genome shotgun (WGS) entry which is preliminary data.</text>
</comment>
<dbReference type="GO" id="GO:0003700">
    <property type="term" value="F:DNA-binding transcription factor activity"/>
    <property type="evidence" value="ECO:0007669"/>
    <property type="project" value="TreeGrafter"/>
</dbReference>
<dbReference type="InterPro" id="IPR004111">
    <property type="entry name" value="Repressor_TetR_C"/>
</dbReference>
<dbReference type="STRING" id="83449.BON30_02100"/>
<dbReference type="EMBL" id="MPIN01000001">
    <property type="protein sequence ID" value="OJH42038.1"/>
    <property type="molecule type" value="Genomic_DNA"/>
</dbReference>
<dbReference type="GO" id="GO:0046677">
    <property type="term" value="P:response to antibiotic"/>
    <property type="evidence" value="ECO:0007669"/>
    <property type="project" value="InterPro"/>
</dbReference>
<dbReference type="GO" id="GO:0000976">
    <property type="term" value="F:transcription cis-regulatory region binding"/>
    <property type="evidence" value="ECO:0007669"/>
    <property type="project" value="TreeGrafter"/>
</dbReference>
<dbReference type="SUPFAM" id="SSF46689">
    <property type="entry name" value="Homeodomain-like"/>
    <property type="match status" value="1"/>
</dbReference>
<sequence>MEPDAEVPRRGRPRGGPRLTREKVLEAALTLVDRGGTEALSMRSLAAELGVDAMSLYNHVANKDAVLDGVAELFLGRIGQPEPTGDWRADVRALAAAFRHAAAQHPRAAPLVLTRQLESFKGLVGTESALGLLHAAGFPPEEAVHALRAVLAFLVGTLLREVSSGPTFSGQNLGGLEERRAELENSGFPHVARAAPHLAACNHEAEFDFGMDLLVAALEQRARARRSTATSAERRTRPPR</sequence>
<dbReference type="PANTHER" id="PTHR30055:SF151">
    <property type="entry name" value="TRANSCRIPTIONAL REGULATORY PROTEIN"/>
    <property type="match status" value="1"/>
</dbReference>
<dbReference type="Gene3D" id="1.10.357.10">
    <property type="entry name" value="Tetracycline Repressor, domain 2"/>
    <property type="match status" value="1"/>
</dbReference>
<dbReference type="Pfam" id="PF02909">
    <property type="entry name" value="TetR_C_1"/>
    <property type="match status" value="1"/>
</dbReference>
<evidence type="ECO:0000259" key="7">
    <source>
        <dbReference type="PROSITE" id="PS50977"/>
    </source>
</evidence>
<dbReference type="Pfam" id="PF00440">
    <property type="entry name" value="TetR_N"/>
    <property type="match status" value="1"/>
</dbReference>
<evidence type="ECO:0000256" key="5">
    <source>
        <dbReference type="ARBA" id="ARBA00023163"/>
    </source>
</evidence>
<accession>A0A1L9BIQ8</accession>
<reference evidence="8 9" key="2">
    <citation type="submission" date="2016-12" db="EMBL/GenBank/DDBJ databases">
        <title>Draft Genome Sequence of Cystobacter ferrugineus Strain Cbfe23.</title>
        <authorList>
            <person name="Akbar S."/>
            <person name="Dowd S.E."/>
            <person name="Stevens D.C."/>
        </authorList>
    </citation>
    <scope>NUCLEOTIDE SEQUENCE [LARGE SCALE GENOMIC DNA]</scope>
    <source>
        <strain evidence="8 9">Cbfe23</strain>
    </source>
</reference>
<evidence type="ECO:0000256" key="4">
    <source>
        <dbReference type="ARBA" id="ARBA00023125"/>
    </source>
</evidence>
<dbReference type="InterPro" id="IPR009057">
    <property type="entry name" value="Homeodomain-like_sf"/>
</dbReference>
<dbReference type="PROSITE" id="PS50977">
    <property type="entry name" value="HTH_TETR_2"/>
    <property type="match status" value="1"/>
</dbReference>
<dbReference type="AlphaFoldDB" id="A0A1L9BIQ8"/>